<organism evidence="1 2">
    <name type="scientific">Acetobacter ghanensis</name>
    <dbReference type="NCBI Taxonomy" id="431306"/>
    <lineage>
        <taxon>Bacteria</taxon>
        <taxon>Pseudomonadati</taxon>
        <taxon>Pseudomonadota</taxon>
        <taxon>Alphaproteobacteria</taxon>
        <taxon>Acetobacterales</taxon>
        <taxon>Acetobacteraceae</taxon>
        <taxon>Acetobacter</taxon>
    </lineage>
</organism>
<dbReference type="AlphaFoldDB" id="A0A0U5BLY8"/>
<dbReference type="PATRIC" id="fig|431306.5.peg.2753"/>
<protein>
    <submittedName>
        <fullName evidence="1">Plasmid encoded RepA protein</fullName>
    </submittedName>
</protein>
<reference evidence="2" key="1">
    <citation type="submission" date="2014-09" db="EMBL/GenBank/DDBJ databases">
        <authorList>
            <person name="Illeghems K.G."/>
        </authorList>
    </citation>
    <scope>NUCLEOTIDE SEQUENCE [LARGE SCALE GENOMIC DNA]</scope>
    <source>
        <strain evidence="2">LMG 23848T</strain>
        <plasmid evidence="2">1P</plasmid>
    </source>
</reference>
<accession>A0A0U5BLY8</accession>
<evidence type="ECO:0000313" key="1">
    <source>
        <dbReference type="EMBL" id="CEF57342.1"/>
    </source>
</evidence>
<name>A0A0U5BLY8_9PROT</name>
<gene>
    <name evidence="1" type="primary">repA</name>
    <name evidence="1" type="ORF">AGA_1P31</name>
</gene>
<dbReference type="Pfam" id="PF04796">
    <property type="entry name" value="RepA_C"/>
    <property type="match status" value="1"/>
</dbReference>
<proteinExistence type="predicted"/>
<dbReference type="EMBL" id="LN609303">
    <property type="protein sequence ID" value="CEF57342.1"/>
    <property type="molecule type" value="Genomic_DNA"/>
</dbReference>
<dbReference type="InterPro" id="IPR006881">
    <property type="entry name" value="RepA_C"/>
</dbReference>
<dbReference type="Proteomes" id="UP000068250">
    <property type="component" value="Plasmid 1P"/>
</dbReference>
<sequence length="318" mass="35626">MFTNPAQRSSLVGTIHKLIEEHGKQGALSFDEDRKIIEIAADYMAYEDTGIGFLYSGFAHVGLPHKRLADDLVWQIETDRAVMIVEPGRRAVRGTNPVSVGVPYGSKARLIMLYLQTEAIKTQNREIELGKSLRDWLKRMGIPQGGKSIKDVKEQAERIFRCRISFHFQSGNSSGLINQNIVDAAIFTDDHKDNGKQQFLERAKLSELFYDQLQKHPIPIEEAAIRALNGHSQALDIYCWLAYRLHALKGPTAITWSALKAQFGAGVVRLDHFRPKFIDNLKIALAVYPAAKTEVTKTGVILHPSRAPIAPKIHGIPR</sequence>
<evidence type="ECO:0000313" key="2">
    <source>
        <dbReference type="Proteomes" id="UP000068250"/>
    </source>
</evidence>
<geneLocation type="plasmid" evidence="2">
    <name>1P</name>
</geneLocation>